<evidence type="ECO:0000256" key="7">
    <source>
        <dbReference type="ARBA" id="ARBA00023136"/>
    </source>
</evidence>
<dbReference type="GO" id="GO:0022857">
    <property type="term" value="F:transmembrane transporter activity"/>
    <property type="evidence" value="ECO:0007669"/>
    <property type="project" value="InterPro"/>
</dbReference>
<evidence type="ECO:0000256" key="2">
    <source>
        <dbReference type="ARBA" id="ARBA00022448"/>
    </source>
</evidence>
<feature type="transmembrane region" description="Helical" evidence="8">
    <location>
        <begin position="77"/>
        <end position="98"/>
    </location>
</feature>
<evidence type="ECO:0000259" key="9">
    <source>
        <dbReference type="PROSITE" id="PS50928"/>
    </source>
</evidence>
<dbReference type="RefSeq" id="WP_257532255.1">
    <property type="nucleotide sequence ID" value="NZ_JANKAS010000012.1"/>
</dbReference>
<evidence type="ECO:0000256" key="1">
    <source>
        <dbReference type="ARBA" id="ARBA00004651"/>
    </source>
</evidence>
<feature type="transmembrane region" description="Helical" evidence="8">
    <location>
        <begin position="20"/>
        <end position="39"/>
    </location>
</feature>
<organism evidence="10 11">
    <name type="scientific">Irregularibacter muris</name>
    <dbReference type="NCBI Taxonomy" id="1796619"/>
    <lineage>
        <taxon>Bacteria</taxon>
        <taxon>Bacillati</taxon>
        <taxon>Bacillota</taxon>
        <taxon>Clostridia</taxon>
        <taxon>Eubacteriales</taxon>
        <taxon>Eubacteriaceae</taxon>
        <taxon>Irregularibacter</taxon>
    </lineage>
</organism>
<evidence type="ECO:0000313" key="10">
    <source>
        <dbReference type="EMBL" id="MCR1899665.1"/>
    </source>
</evidence>
<comment type="subcellular location">
    <subcellularLocation>
        <location evidence="1 8">Cell membrane</location>
        <topology evidence="1 8">Multi-pass membrane protein</topology>
    </subcellularLocation>
</comment>
<keyword evidence="5" id="KW-0029">Amino-acid transport</keyword>
<comment type="caution">
    <text evidence="10">The sequence shown here is derived from an EMBL/GenBank/DDBJ whole genome shotgun (WGS) entry which is preliminary data.</text>
</comment>
<dbReference type="PROSITE" id="PS50928">
    <property type="entry name" value="ABC_TM1"/>
    <property type="match status" value="1"/>
</dbReference>
<reference evidence="10" key="1">
    <citation type="submission" date="2022-07" db="EMBL/GenBank/DDBJ databases">
        <title>Enhanced cultured diversity of the mouse gut microbiota enables custom-made synthetic communities.</title>
        <authorList>
            <person name="Afrizal A."/>
        </authorList>
    </citation>
    <scope>NUCLEOTIDE SEQUENCE</scope>
    <source>
        <strain evidence="10">DSM 28593</strain>
    </source>
</reference>
<feature type="transmembrane region" description="Helical" evidence="8">
    <location>
        <begin position="51"/>
        <end position="71"/>
    </location>
</feature>
<evidence type="ECO:0000256" key="4">
    <source>
        <dbReference type="ARBA" id="ARBA00022692"/>
    </source>
</evidence>
<dbReference type="Pfam" id="PF00528">
    <property type="entry name" value="BPD_transp_1"/>
    <property type="match status" value="1"/>
</dbReference>
<dbReference type="PANTHER" id="PTHR30614">
    <property type="entry name" value="MEMBRANE COMPONENT OF AMINO ACID ABC TRANSPORTER"/>
    <property type="match status" value="1"/>
</dbReference>
<protein>
    <submittedName>
        <fullName evidence="10">Amino acid ABC transporter permease</fullName>
    </submittedName>
</protein>
<dbReference type="InterPro" id="IPR010065">
    <property type="entry name" value="AA_ABC_transptr_permease_3TM"/>
</dbReference>
<evidence type="ECO:0000256" key="5">
    <source>
        <dbReference type="ARBA" id="ARBA00022970"/>
    </source>
</evidence>
<name>A0AAE3HFK0_9FIRM</name>
<dbReference type="Gene3D" id="1.10.3720.10">
    <property type="entry name" value="MetI-like"/>
    <property type="match status" value="1"/>
</dbReference>
<dbReference type="InterPro" id="IPR000515">
    <property type="entry name" value="MetI-like"/>
</dbReference>
<feature type="domain" description="ABC transmembrane type-1" evidence="9">
    <location>
        <begin position="15"/>
        <end position="202"/>
    </location>
</feature>
<dbReference type="Proteomes" id="UP001205748">
    <property type="component" value="Unassembled WGS sequence"/>
</dbReference>
<dbReference type="NCBIfam" id="TIGR01726">
    <property type="entry name" value="HEQRo_perm_3TM"/>
    <property type="match status" value="1"/>
</dbReference>
<keyword evidence="2 8" id="KW-0813">Transport</keyword>
<dbReference type="EMBL" id="JANKAS010000012">
    <property type="protein sequence ID" value="MCR1899665.1"/>
    <property type="molecule type" value="Genomic_DNA"/>
</dbReference>
<evidence type="ECO:0000256" key="6">
    <source>
        <dbReference type="ARBA" id="ARBA00022989"/>
    </source>
</evidence>
<keyword evidence="6 8" id="KW-1133">Transmembrane helix</keyword>
<sequence>MENILEMSKFILEGSKNTLLLYAITMIFSIPIGVVVALGKLSRFKILQGLIGLYTWLLRGTPLMLQLFFAYYGLGVWGLKLSAFQAASLTFILNYGAYFTEIFRGGIQSIDQGQYEASYCLGMSYSQTMKYIVIPQAIKRVLPPLSNEAITLVKDTALVAAIAMADVTRNAKQIVAREFTITPFILAALFYLLFTTLVVMIFRKLEDRYAFYQ</sequence>
<dbReference type="InterPro" id="IPR035906">
    <property type="entry name" value="MetI-like_sf"/>
</dbReference>
<keyword evidence="11" id="KW-1185">Reference proteome</keyword>
<dbReference type="AlphaFoldDB" id="A0AAE3HFK0"/>
<gene>
    <name evidence="10" type="ORF">NSA47_11830</name>
</gene>
<dbReference type="FunFam" id="1.10.3720.10:FF:000006">
    <property type="entry name" value="Glutamate/aspartate ABC transporter, permease protein GltK"/>
    <property type="match status" value="1"/>
</dbReference>
<evidence type="ECO:0000313" key="11">
    <source>
        <dbReference type="Proteomes" id="UP001205748"/>
    </source>
</evidence>
<dbReference type="CDD" id="cd06261">
    <property type="entry name" value="TM_PBP2"/>
    <property type="match status" value="1"/>
</dbReference>
<proteinExistence type="inferred from homology"/>
<keyword evidence="3" id="KW-1003">Cell membrane</keyword>
<keyword evidence="7 8" id="KW-0472">Membrane</keyword>
<dbReference type="SUPFAM" id="SSF161098">
    <property type="entry name" value="MetI-like"/>
    <property type="match status" value="1"/>
</dbReference>
<evidence type="ECO:0000256" key="8">
    <source>
        <dbReference type="RuleBase" id="RU363032"/>
    </source>
</evidence>
<feature type="transmembrane region" description="Helical" evidence="8">
    <location>
        <begin position="179"/>
        <end position="202"/>
    </location>
</feature>
<dbReference type="InterPro" id="IPR043429">
    <property type="entry name" value="ArtM/GltK/GlnP/TcyL/YhdX-like"/>
</dbReference>
<dbReference type="PANTHER" id="PTHR30614:SF0">
    <property type="entry name" value="L-CYSTINE TRANSPORT SYSTEM PERMEASE PROTEIN TCYL"/>
    <property type="match status" value="1"/>
</dbReference>
<keyword evidence="4 8" id="KW-0812">Transmembrane</keyword>
<dbReference type="GO" id="GO:0006865">
    <property type="term" value="P:amino acid transport"/>
    <property type="evidence" value="ECO:0007669"/>
    <property type="project" value="UniProtKB-KW"/>
</dbReference>
<comment type="similarity">
    <text evidence="8">Belongs to the binding-protein-dependent transport system permease family.</text>
</comment>
<dbReference type="GO" id="GO:0043190">
    <property type="term" value="C:ATP-binding cassette (ABC) transporter complex"/>
    <property type="evidence" value="ECO:0007669"/>
    <property type="project" value="InterPro"/>
</dbReference>
<evidence type="ECO:0000256" key="3">
    <source>
        <dbReference type="ARBA" id="ARBA00022475"/>
    </source>
</evidence>
<accession>A0AAE3HFK0</accession>